<dbReference type="EMBL" id="VWFP01000011">
    <property type="protein sequence ID" value="KAA4626756.1"/>
    <property type="molecule type" value="Genomic_DNA"/>
</dbReference>
<dbReference type="Proteomes" id="UP000424805">
    <property type="component" value="Unassembled WGS sequence"/>
</dbReference>
<reference evidence="5 6" key="1">
    <citation type="journal article" date="2019" name="Nat. Med.">
        <title>A library of human gut bacterial isolates paired with longitudinal multiomics data enables mechanistic microbiome research.</title>
        <authorList>
            <person name="Poyet M."/>
            <person name="Groussin M."/>
            <person name="Gibbons S.M."/>
            <person name="Avila-Pacheco J."/>
            <person name="Jiang X."/>
            <person name="Kearney S.M."/>
            <person name="Perrotta A.R."/>
            <person name="Berdy B."/>
            <person name="Zhao S."/>
            <person name="Lieberman T.D."/>
            <person name="Swanson P.K."/>
            <person name="Smith M."/>
            <person name="Roesemann S."/>
            <person name="Alexander J.E."/>
            <person name="Rich S.A."/>
            <person name="Livny J."/>
            <person name="Vlamakis H."/>
            <person name="Clish C."/>
            <person name="Bullock K."/>
            <person name="Deik A."/>
            <person name="Scott J."/>
            <person name="Pierce K.A."/>
            <person name="Xavier R.J."/>
            <person name="Alm E.J."/>
        </authorList>
    </citation>
    <scope>NUCLEOTIDE SEQUENCE [LARGE SCALE GENOMIC DNA]</scope>
    <source>
        <strain evidence="5 6">BIOML-A15</strain>
    </source>
</reference>
<evidence type="ECO:0000256" key="2">
    <source>
        <dbReference type="ARBA" id="ARBA00022801"/>
    </source>
</evidence>
<evidence type="ECO:0000259" key="4">
    <source>
        <dbReference type="Pfam" id="PF08797"/>
    </source>
</evidence>
<evidence type="ECO:0000313" key="6">
    <source>
        <dbReference type="Proteomes" id="UP000424805"/>
    </source>
</evidence>
<organism evidence="5 6">
    <name type="scientific">Bacteroides ovatus</name>
    <dbReference type="NCBI Taxonomy" id="28116"/>
    <lineage>
        <taxon>Bacteria</taxon>
        <taxon>Pseudomonadati</taxon>
        <taxon>Bacteroidota</taxon>
        <taxon>Bacteroidia</taxon>
        <taxon>Bacteroidales</taxon>
        <taxon>Bacteroidaceae</taxon>
        <taxon>Bacteroides</taxon>
    </lineage>
</organism>
<feature type="region of interest" description="Disordered" evidence="3">
    <location>
        <begin position="26"/>
        <end position="45"/>
    </location>
</feature>
<feature type="compositionally biased region" description="Polar residues" evidence="3">
    <location>
        <begin position="26"/>
        <end position="36"/>
    </location>
</feature>
<dbReference type="InterPro" id="IPR014905">
    <property type="entry name" value="HIRAN"/>
</dbReference>
<evidence type="ECO:0000256" key="3">
    <source>
        <dbReference type="SAM" id="MobiDB-lite"/>
    </source>
</evidence>
<protein>
    <recommendedName>
        <fullName evidence="4">HIRAN domain-containing protein</fullName>
    </recommendedName>
</protein>
<name>A0A7J4XXW8_BACOV</name>
<sequence>MEVVLILVVTGVIILAIKIAMTSPKESSNIQNQPDKPNTPRPSEEIEFPPSGYFYYEMVGMYYHGVTPKDFGIFKGKAIAETNNPKDKFAVGIYRNGDNKLVGYIPKDFRGVSNEKIHNEITESGGSREVVFKISGNENRCYGTVYIKNS</sequence>
<keyword evidence="2" id="KW-0378">Hydrolase</keyword>
<gene>
    <name evidence="5" type="ORF">F3B90_12795</name>
</gene>
<dbReference type="AlphaFoldDB" id="A0A7J4XXW8"/>
<evidence type="ECO:0000256" key="1">
    <source>
        <dbReference type="ARBA" id="ARBA00022723"/>
    </source>
</evidence>
<proteinExistence type="predicted"/>
<feature type="domain" description="HIRAN" evidence="4">
    <location>
        <begin position="52"/>
        <end position="147"/>
    </location>
</feature>
<accession>A0A7J4XXW8</accession>
<comment type="caution">
    <text evidence="5">The sequence shown here is derived from an EMBL/GenBank/DDBJ whole genome shotgun (WGS) entry which is preliminary data.</text>
</comment>
<keyword evidence="1" id="KW-0479">Metal-binding</keyword>
<dbReference type="Pfam" id="PF08797">
    <property type="entry name" value="HIRAN"/>
    <property type="match status" value="1"/>
</dbReference>
<evidence type="ECO:0000313" key="5">
    <source>
        <dbReference type="EMBL" id="KAA4626756.1"/>
    </source>
</evidence>